<dbReference type="Proteomes" id="UP000183174">
    <property type="component" value="Unassembled WGS sequence"/>
</dbReference>
<dbReference type="AlphaFoldDB" id="A0A0R3CJG0"/>
<name>A0A0R3CJG0_9BRAD</name>
<dbReference type="OrthoDB" id="9904434at2"/>
<evidence type="ECO:0000313" key="1">
    <source>
        <dbReference type="EMBL" id="KRP96348.1"/>
    </source>
</evidence>
<dbReference type="GeneID" id="93174376"/>
<gene>
    <name evidence="1" type="ORF">AOQ72_18725</name>
    <name evidence="2" type="ORF">GA0061099_1006251</name>
</gene>
<sequence>MGWFDRLFGRMSEPTIPLLARFRRKSKAPTDPDLLKIAKDRKGHVSRRAVRDEYNRLVLEKYAHDKS</sequence>
<dbReference type="Proteomes" id="UP000051380">
    <property type="component" value="Unassembled WGS sequence"/>
</dbReference>
<dbReference type="RefSeq" id="WP_036026980.1">
    <property type="nucleotide sequence ID" value="NZ_CP104173.1"/>
</dbReference>
<protein>
    <submittedName>
        <fullName evidence="1">Uncharacterized protein</fullName>
    </submittedName>
</protein>
<reference evidence="2 4" key="2">
    <citation type="submission" date="2016-08" db="EMBL/GenBank/DDBJ databases">
        <authorList>
            <person name="Seilhamer J.J."/>
        </authorList>
    </citation>
    <scope>NUCLEOTIDE SEQUENCE [LARGE SCALE GENOMIC DNA]</scope>
    <source>
        <strain evidence="2 4">CCBAU 10071</strain>
    </source>
</reference>
<evidence type="ECO:0000313" key="2">
    <source>
        <dbReference type="EMBL" id="SCB40000.1"/>
    </source>
</evidence>
<proteinExistence type="predicted"/>
<dbReference type="EMBL" id="FMAE01000006">
    <property type="protein sequence ID" value="SCB40000.1"/>
    <property type="molecule type" value="Genomic_DNA"/>
</dbReference>
<dbReference type="EMBL" id="LJYF01000026">
    <property type="protein sequence ID" value="KRP96348.1"/>
    <property type="molecule type" value="Genomic_DNA"/>
</dbReference>
<evidence type="ECO:0000313" key="3">
    <source>
        <dbReference type="Proteomes" id="UP000051380"/>
    </source>
</evidence>
<reference evidence="1 3" key="1">
    <citation type="submission" date="2015-09" db="EMBL/GenBank/DDBJ databases">
        <title>Draft Genome Sequence of the Strain BR 3267 (Bradyrhizobium yuanmingense) recommended as inoculant for cowpea in Brazil.</title>
        <authorList>
            <person name="Simoes-Araujo J.L."/>
            <person name="Zilli J.E."/>
        </authorList>
    </citation>
    <scope>NUCLEOTIDE SEQUENCE [LARGE SCALE GENOMIC DNA]</scope>
    <source>
        <strain evidence="1 3">BR3267</strain>
    </source>
</reference>
<accession>A0A0R3CJG0</accession>
<evidence type="ECO:0000313" key="4">
    <source>
        <dbReference type="Proteomes" id="UP000183174"/>
    </source>
</evidence>
<organism evidence="1 3">
    <name type="scientific">Bradyrhizobium yuanmingense</name>
    <dbReference type="NCBI Taxonomy" id="108015"/>
    <lineage>
        <taxon>Bacteria</taxon>
        <taxon>Pseudomonadati</taxon>
        <taxon>Pseudomonadota</taxon>
        <taxon>Alphaproteobacteria</taxon>
        <taxon>Hyphomicrobiales</taxon>
        <taxon>Nitrobacteraceae</taxon>
        <taxon>Bradyrhizobium</taxon>
    </lineage>
</organism>